<dbReference type="EMBL" id="CP124535">
    <property type="protein sequence ID" value="WGV14706.1"/>
    <property type="molecule type" value="Genomic_DNA"/>
</dbReference>
<gene>
    <name evidence="1" type="ORF">QF092_10395</name>
</gene>
<name>A0ABY8Q3N4_9RHOB</name>
<proteinExistence type="predicted"/>
<evidence type="ECO:0000313" key="1">
    <source>
        <dbReference type="EMBL" id="WGV14706.1"/>
    </source>
</evidence>
<dbReference type="Proteomes" id="UP001230978">
    <property type="component" value="Chromosome"/>
</dbReference>
<dbReference type="RefSeq" id="WP_281463831.1">
    <property type="nucleotide sequence ID" value="NZ_CP124535.1"/>
</dbReference>
<sequence length="160" mass="16605">MARPRSIPDAVIFDAVLEMLEARGQVSFGLVSAAVGLAPPSLVQRYGDREGMLRGALIHGWDGVEAATRAADTAEASAQGFLKALGAALRGALIWASLGDEVVAARAAAWRAEVEASVARKAGCKAEAAAMIFAAWQGRMLWSGAGGAGFRLRDAVKRIG</sequence>
<dbReference type="Gene3D" id="1.10.357.10">
    <property type="entry name" value="Tetracycline Repressor, domain 2"/>
    <property type="match status" value="1"/>
</dbReference>
<evidence type="ECO:0000313" key="2">
    <source>
        <dbReference type="Proteomes" id="UP001230978"/>
    </source>
</evidence>
<accession>A0ABY8Q3N4</accession>
<keyword evidence="2" id="KW-1185">Reference proteome</keyword>
<organism evidence="1 2">
    <name type="scientific">Fuscovulum ytuae</name>
    <dbReference type="NCBI Taxonomy" id="3042299"/>
    <lineage>
        <taxon>Bacteria</taxon>
        <taxon>Pseudomonadati</taxon>
        <taxon>Pseudomonadota</taxon>
        <taxon>Alphaproteobacteria</taxon>
        <taxon>Rhodobacterales</taxon>
        <taxon>Paracoccaceae</taxon>
        <taxon>Fuscovulum</taxon>
    </lineage>
</organism>
<protein>
    <submittedName>
        <fullName evidence="1">Transcriptional regulator</fullName>
    </submittedName>
</protein>
<reference evidence="1 2" key="1">
    <citation type="submission" date="2023-04" db="EMBL/GenBank/DDBJ databases">
        <title>YMD61, complete Genome.</title>
        <authorList>
            <person name="Zhang J."/>
        </authorList>
    </citation>
    <scope>NUCLEOTIDE SEQUENCE [LARGE SCALE GENOMIC DNA]</scope>
    <source>
        <strain evidence="1 2">YMD61</strain>
    </source>
</reference>